<name>X1KAR5_9ZZZZ</name>
<comment type="caution">
    <text evidence="1">The sequence shown here is derived from an EMBL/GenBank/DDBJ whole genome shotgun (WGS) entry which is preliminary data.</text>
</comment>
<organism evidence="1">
    <name type="scientific">marine sediment metagenome</name>
    <dbReference type="NCBI Taxonomy" id="412755"/>
    <lineage>
        <taxon>unclassified sequences</taxon>
        <taxon>metagenomes</taxon>
        <taxon>ecological metagenomes</taxon>
    </lineage>
</organism>
<dbReference type="AlphaFoldDB" id="X1KAR5"/>
<dbReference type="Gene3D" id="1.10.150.390">
    <property type="match status" value="1"/>
</dbReference>
<sequence length="55" mass="5940">LKENVIMGHLIPAGTAFKPYMLMTVKHLAQPPEPVEAEIPEGALDQALADTLTEV</sequence>
<dbReference type="EMBL" id="BARU01038694">
    <property type="protein sequence ID" value="GAH87314.1"/>
    <property type="molecule type" value="Genomic_DNA"/>
</dbReference>
<evidence type="ECO:0008006" key="2">
    <source>
        <dbReference type="Google" id="ProtNLM"/>
    </source>
</evidence>
<evidence type="ECO:0000313" key="1">
    <source>
        <dbReference type="EMBL" id="GAH87314.1"/>
    </source>
</evidence>
<gene>
    <name evidence="1" type="ORF">S03H2_60089</name>
</gene>
<reference evidence="1" key="1">
    <citation type="journal article" date="2014" name="Front. Microbiol.">
        <title>High frequency of phylogenetically diverse reductive dehalogenase-homologous genes in deep subseafloor sedimentary metagenomes.</title>
        <authorList>
            <person name="Kawai M."/>
            <person name="Futagami T."/>
            <person name="Toyoda A."/>
            <person name="Takaki Y."/>
            <person name="Nishi S."/>
            <person name="Hori S."/>
            <person name="Arai W."/>
            <person name="Tsubouchi T."/>
            <person name="Morono Y."/>
            <person name="Uchiyama I."/>
            <person name="Ito T."/>
            <person name="Fujiyama A."/>
            <person name="Inagaki F."/>
            <person name="Takami H."/>
        </authorList>
    </citation>
    <scope>NUCLEOTIDE SEQUENCE</scope>
    <source>
        <strain evidence="1">Expedition CK06-06</strain>
    </source>
</reference>
<accession>X1KAR5</accession>
<proteinExistence type="predicted"/>
<feature type="non-terminal residue" evidence="1">
    <location>
        <position position="1"/>
    </location>
</feature>
<protein>
    <recommendedName>
        <fullName evidence="2">RNA polymerase Rpb1 domain-containing protein</fullName>
    </recommendedName>
</protein>